<keyword evidence="2" id="KW-1185">Reference proteome</keyword>
<organism evidence="1 2">
    <name type="scientific">Nannochloropsis gaditana</name>
    <dbReference type="NCBI Taxonomy" id="72520"/>
    <lineage>
        <taxon>Eukaryota</taxon>
        <taxon>Sar</taxon>
        <taxon>Stramenopiles</taxon>
        <taxon>Ochrophyta</taxon>
        <taxon>Eustigmatophyceae</taxon>
        <taxon>Eustigmatales</taxon>
        <taxon>Monodopsidaceae</taxon>
        <taxon>Nannochloropsis</taxon>
    </lineage>
</organism>
<evidence type="ECO:0000313" key="2">
    <source>
        <dbReference type="Proteomes" id="UP000019335"/>
    </source>
</evidence>
<name>W7TNE6_9STRA</name>
<protein>
    <submittedName>
        <fullName evidence="1">Uncharacterized protein</fullName>
    </submittedName>
</protein>
<reference evidence="1 2" key="1">
    <citation type="journal article" date="2014" name="Mol. Plant">
        <title>Chromosome Scale Genome Assembly and Transcriptome Profiling of Nannochloropsis gaditana in Nitrogen Depletion.</title>
        <authorList>
            <person name="Corteggiani Carpinelli E."/>
            <person name="Telatin A."/>
            <person name="Vitulo N."/>
            <person name="Forcato C."/>
            <person name="D'Angelo M."/>
            <person name="Schiavon R."/>
            <person name="Vezzi A."/>
            <person name="Giacometti G.M."/>
            <person name="Morosinotto T."/>
            <person name="Valle G."/>
        </authorList>
    </citation>
    <scope>NUCLEOTIDE SEQUENCE [LARGE SCALE GENOMIC DNA]</scope>
    <source>
        <strain evidence="1 2">B-31</strain>
    </source>
</reference>
<dbReference type="AlphaFoldDB" id="W7TNE6"/>
<sequence length="117" mass="13680">MRYILKGRGPLQFRTLHVAHQTRYLEGSGPRDFISCTWVHVALFGPPWSPLAEPKTASSKRRVQEDLSPCPITQTFLQKLMLYSLARTTRRRPTHQSMRPATFCINVWMRNLQKWTP</sequence>
<evidence type="ECO:0000313" key="1">
    <source>
        <dbReference type="EMBL" id="EWM28660.1"/>
    </source>
</evidence>
<comment type="caution">
    <text evidence="1">The sequence shown here is derived from an EMBL/GenBank/DDBJ whole genome shotgun (WGS) entry which is preliminary data.</text>
</comment>
<dbReference type="EMBL" id="AZIL01000276">
    <property type="protein sequence ID" value="EWM28660.1"/>
    <property type="molecule type" value="Genomic_DNA"/>
</dbReference>
<gene>
    <name evidence="1" type="ORF">Naga_100177g18</name>
</gene>
<accession>W7TNE6</accession>
<proteinExistence type="predicted"/>
<dbReference type="Proteomes" id="UP000019335">
    <property type="component" value="Chromosome 4"/>
</dbReference>